<gene>
    <name evidence="2" type="ORF">CTI12_AA004780</name>
</gene>
<feature type="region of interest" description="Disordered" evidence="1">
    <location>
        <begin position="1"/>
        <end position="80"/>
    </location>
</feature>
<evidence type="ECO:0000313" key="3">
    <source>
        <dbReference type="Proteomes" id="UP000245207"/>
    </source>
</evidence>
<dbReference type="EMBL" id="PKPP01000153">
    <property type="protein sequence ID" value="PWA96920.1"/>
    <property type="molecule type" value="Genomic_DNA"/>
</dbReference>
<comment type="caution">
    <text evidence="2">The sequence shown here is derived from an EMBL/GenBank/DDBJ whole genome shotgun (WGS) entry which is preliminary data.</text>
</comment>
<feature type="region of interest" description="Disordered" evidence="1">
    <location>
        <begin position="96"/>
        <end position="144"/>
    </location>
</feature>
<dbReference type="AlphaFoldDB" id="A0A2U1QFY8"/>
<evidence type="ECO:0000256" key="1">
    <source>
        <dbReference type="SAM" id="MobiDB-lite"/>
    </source>
</evidence>
<proteinExistence type="predicted"/>
<dbReference type="OrthoDB" id="1114143at2759"/>
<accession>A0A2U1QFY8</accession>
<sequence length="429" mass="48234">MRTKRQIRPPQKLSDSDYSVNNTKSQKIVSKKGVAKDVMQNGKIMGEGDNREGNNRNFNESEAIVNETEEGEKCEETESVGSKVVENATVNEKVQEVCGSDAEVQENSMEQAKEQGDLEKSDKQNVDGKEEKAEDQMLKKDNRSGDKTYAKATTVMDSMTADMCRLGIGRIGFARVLVEVSAKKCIPELIEMVYRDRDKNEVCRKVVKVMTEWYPPRCAECNVFGHTENNCSKHVNIEVVDVEKMAKGDDKGKENVIENTDKEGFEEIKYKKLNGGNKNKTNYAKPNMQFQKKGDVMNKNKNTGQFAYQRKNKDDNGVNMEKMKSPMKEQNLNNLQSSVKKLSPLKVNTTHASDPQCSSGSGNIKKAWNVRGEILEALRRSANKYSVLDTDNVEDGVINEENDVYKDENGIAQCMEKDTIEGGDKEVLT</sequence>
<protein>
    <submittedName>
        <fullName evidence="2">ATPase, F1/V1/A1 complex, alpha/beta subunit, Zinc knuckle CX2CX4HX4C</fullName>
    </submittedName>
</protein>
<feature type="compositionally biased region" description="Acidic residues" evidence="1">
    <location>
        <begin position="67"/>
        <end position="78"/>
    </location>
</feature>
<organism evidence="2 3">
    <name type="scientific">Artemisia annua</name>
    <name type="common">Sweet wormwood</name>
    <dbReference type="NCBI Taxonomy" id="35608"/>
    <lineage>
        <taxon>Eukaryota</taxon>
        <taxon>Viridiplantae</taxon>
        <taxon>Streptophyta</taxon>
        <taxon>Embryophyta</taxon>
        <taxon>Tracheophyta</taxon>
        <taxon>Spermatophyta</taxon>
        <taxon>Magnoliopsida</taxon>
        <taxon>eudicotyledons</taxon>
        <taxon>Gunneridae</taxon>
        <taxon>Pentapetalae</taxon>
        <taxon>asterids</taxon>
        <taxon>campanulids</taxon>
        <taxon>Asterales</taxon>
        <taxon>Asteraceae</taxon>
        <taxon>Asteroideae</taxon>
        <taxon>Anthemideae</taxon>
        <taxon>Artemisiinae</taxon>
        <taxon>Artemisia</taxon>
    </lineage>
</organism>
<reference evidence="2 3" key="1">
    <citation type="journal article" date="2018" name="Mol. Plant">
        <title>The genome of Artemisia annua provides insight into the evolution of Asteraceae family and artemisinin biosynthesis.</title>
        <authorList>
            <person name="Shen Q."/>
            <person name="Zhang L."/>
            <person name="Liao Z."/>
            <person name="Wang S."/>
            <person name="Yan T."/>
            <person name="Shi P."/>
            <person name="Liu M."/>
            <person name="Fu X."/>
            <person name="Pan Q."/>
            <person name="Wang Y."/>
            <person name="Lv Z."/>
            <person name="Lu X."/>
            <person name="Zhang F."/>
            <person name="Jiang W."/>
            <person name="Ma Y."/>
            <person name="Chen M."/>
            <person name="Hao X."/>
            <person name="Li L."/>
            <person name="Tang Y."/>
            <person name="Lv G."/>
            <person name="Zhou Y."/>
            <person name="Sun X."/>
            <person name="Brodelius P.E."/>
            <person name="Rose J.K.C."/>
            <person name="Tang K."/>
        </authorList>
    </citation>
    <scope>NUCLEOTIDE SEQUENCE [LARGE SCALE GENOMIC DNA]</scope>
    <source>
        <strain evidence="3">cv. Huhao1</strain>
        <tissue evidence="2">Leaf</tissue>
    </source>
</reference>
<feature type="compositionally biased region" description="Polar residues" evidence="1">
    <location>
        <begin position="16"/>
        <end position="28"/>
    </location>
</feature>
<feature type="compositionally biased region" description="Basic and acidic residues" evidence="1">
    <location>
        <begin position="111"/>
        <end position="144"/>
    </location>
</feature>
<name>A0A2U1QFY8_ARTAN</name>
<dbReference type="Proteomes" id="UP000245207">
    <property type="component" value="Unassembled WGS sequence"/>
</dbReference>
<keyword evidence="3" id="KW-1185">Reference proteome</keyword>
<evidence type="ECO:0000313" key="2">
    <source>
        <dbReference type="EMBL" id="PWA96920.1"/>
    </source>
</evidence>